<sequence>MSLQDWMQLALTEAESASSQGHVPVGAVLVFQEKCLFKGHNLSGHSDFPLKHAEMKVLEMAMGHLSQEEWRMATLYVTLEPCPMCMGAILHTHLGRLVFGAANLKWGACGSVADLSHLYPSQNLEIIGGVLESQSQSLLSSFFKACR</sequence>
<evidence type="ECO:0000313" key="4">
    <source>
        <dbReference type="EMBL" id="PIW17188.1"/>
    </source>
</evidence>
<keyword evidence="1" id="KW-0479">Metal-binding</keyword>
<dbReference type="InterPro" id="IPR016192">
    <property type="entry name" value="APOBEC/CMP_deaminase_Zn-bd"/>
</dbReference>
<evidence type="ECO:0000313" key="5">
    <source>
        <dbReference type="Proteomes" id="UP000231019"/>
    </source>
</evidence>
<protein>
    <submittedName>
        <fullName evidence="4">tRNA-specific adenosine deaminase</fullName>
    </submittedName>
</protein>
<dbReference type="Pfam" id="PF14437">
    <property type="entry name" value="MafB19-deam"/>
    <property type="match status" value="1"/>
</dbReference>
<accession>A0A2M7G5D7</accession>
<reference evidence="4 5" key="1">
    <citation type="submission" date="2017-09" db="EMBL/GenBank/DDBJ databases">
        <title>Depth-based differentiation of microbial function through sediment-hosted aquifers and enrichment of novel symbionts in the deep terrestrial subsurface.</title>
        <authorList>
            <person name="Probst A.J."/>
            <person name="Ladd B."/>
            <person name="Jarett J.K."/>
            <person name="Geller-Mcgrath D.E."/>
            <person name="Sieber C.M."/>
            <person name="Emerson J.B."/>
            <person name="Anantharaman K."/>
            <person name="Thomas B.C."/>
            <person name="Malmstrom R."/>
            <person name="Stieglmeier M."/>
            <person name="Klingl A."/>
            <person name="Woyke T."/>
            <person name="Ryan C.M."/>
            <person name="Banfield J.F."/>
        </authorList>
    </citation>
    <scope>NUCLEOTIDE SEQUENCE [LARGE SCALE GENOMIC DNA]</scope>
    <source>
        <strain evidence="4">CG17_big_fil_post_rev_8_21_14_2_50_48_46</strain>
    </source>
</reference>
<evidence type="ECO:0000256" key="1">
    <source>
        <dbReference type="ARBA" id="ARBA00022723"/>
    </source>
</evidence>
<name>A0A2M7G5D7_9BACT</name>
<dbReference type="AlphaFoldDB" id="A0A2M7G5D7"/>
<dbReference type="InterPro" id="IPR016193">
    <property type="entry name" value="Cytidine_deaminase-like"/>
</dbReference>
<organism evidence="4 5">
    <name type="scientific">bacterium (Candidatus Blackallbacteria) CG17_big_fil_post_rev_8_21_14_2_50_48_46</name>
    <dbReference type="NCBI Taxonomy" id="2014261"/>
    <lineage>
        <taxon>Bacteria</taxon>
        <taxon>Candidatus Blackallbacteria</taxon>
    </lineage>
</organism>
<dbReference type="PROSITE" id="PS51747">
    <property type="entry name" value="CYT_DCMP_DEAMINASES_2"/>
    <property type="match status" value="1"/>
</dbReference>
<dbReference type="SUPFAM" id="SSF53927">
    <property type="entry name" value="Cytidine deaminase-like"/>
    <property type="match status" value="1"/>
</dbReference>
<dbReference type="PANTHER" id="PTHR11079:SF179">
    <property type="entry name" value="TRNA(ADENINE(34)) DEAMINASE, CHLOROPLASTIC"/>
    <property type="match status" value="1"/>
</dbReference>
<evidence type="ECO:0000256" key="2">
    <source>
        <dbReference type="ARBA" id="ARBA00022833"/>
    </source>
</evidence>
<keyword evidence="2" id="KW-0862">Zinc</keyword>
<dbReference type="EMBL" id="PFFQ01000026">
    <property type="protein sequence ID" value="PIW17188.1"/>
    <property type="molecule type" value="Genomic_DNA"/>
</dbReference>
<dbReference type="GO" id="GO:0008270">
    <property type="term" value="F:zinc ion binding"/>
    <property type="evidence" value="ECO:0007669"/>
    <property type="project" value="InterPro"/>
</dbReference>
<dbReference type="InterPro" id="IPR058535">
    <property type="entry name" value="MafB19-deam"/>
</dbReference>
<dbReference type="PANTHER" id="PTHR11079">
    <property type="entry name" value="CYTOSINE DEAMINASE FAMILY MEMBER"/>
    <property type="match status" value="1"/>
</dbReference>
<dbReference type="GO" id="GO:0052717">
    <property type="term" value="F:tRNA-specific adenosine-34 deaminase activity"/>
    <property type="evidence" value="ECO:0007669"/>
    <property type="project" value="UniProtKB-EC"/>
</dbReference>
<dbReference type="Proteomes" id="UP000231019">
    <property type="component" value="Unassembled WGS sequence"/>
</dbReference>
<dbReference type="InterPro" id="IPR002125">
    <property type="entry name" value="CMP_dCMP_dom"/>
</dbReference>
<dbReference type="PROSITE" id="PS00903">
    <property type="entry name" value="CYT_DCMP_DEAMINASES_1"/>
    <property type="match status" value="1"/>
</dbReference>
<feature type="domain" description="CMP/dCMP-type deaminase" evidence="3">
    <location>
        <begin position="1"/>
        <end position="122"/>
    </location>
</feature>
<evidence type="ECO:0000259" key="3">
    <source>
        <dbReference type="PROSITE" id="PS51747"/>
    </source>
</evidence>
<dbReference type="GO" id="GO:0002100">
    <property type="term" value="P:tRNA wobble adenosine to inosine editing"/>
    <property type="evidence" value="ECO:0007669"/>
    <property type="project" value="InterPro"/>
</dbReference>
<gene>
    <name evidence="4" type="ORF">COW36_09450</name>
</gene>
<dbReference type="CDD" id="cd01285">
    <property type="entry name" value="nucleoside_deaminase"/>
    <property type="match status" value="1"/>
</dbReference>
<dbReference type="Gene3D" id="3.40.140.10">
    <property type="entry name" value="Cytidine Deaminase, domain 2"/>
    <property type="match status" value="1"/>
</dbReference>
<proteinExistence type="predicted"/>
<comment type="caution">
    <text evidence="4">The sequence shown here is derived from an EMBL/GenBank/DDBJ whole genome shotgun (WGS) entry which is preliminary data.</text>
</comment>